<dbReference type="KEGG" id="rain:Rai3103_08440"/>
<dbReference type="Proteomes" id="UP000386847">
    <property type="component" value="Chromosome"/>
</dbReference>
<name>A0A5Q2FH97_9ACTN</name>
<evidence type="ECO:0000313" key="2">
    <source>
        <dbReference type="Proteomes" id="UP000386847"/>
    </source>
</evidence>
<protein>
    <submittedName>
        <fullName evidence="1">Uncharacterized protein</fullName>
    </submittedName>
</protein>
<proteinExistence type="predicted"/>
<evidence type="ECO:0000313" key="1">
    <source>
        <dbReference type="EMBL" id="QGF23696.1"/>
    </source>
</evidence>
<dbReference type="AlphaFoldDB" id="A0A5Q2FH97"/>
<dbReference type="RefSeq" id="WP_153572226.1">
    <property type="nucleotide sequence ID" value="NZ_CP045725.1"/>
</dbReference>
<accession>A0A5Q2FH97</accession>
<organism evidence="1 2">
    <name type="scientific">Raineyella fluvialis</name>
    <dbReference type="NCBI Taxonomy" id="2662261"/>
    <lineage>
        <taxon>Bacteria</taxon>
        <taxon>Bacillati</taxon>
        <taxon>Actinomycetota</taxon>
        <taxon>Actinomycetes</taxon>
        <taxon>Propionibacteriales</taxon>
        <taxon>Propionibacteriaceae</taxon>
        <taxon>Raineyella</taxon>
    </lineage>
</organism>
<dbReference type="EMBL" id="CP045725">
    <property type="protein sequence ID" value="QGF23696.1"/>
    <property type="molecule type" value="Genomic_DNA"/>
</dbReference>
<keyword evidence="2" id="KW-1185">Reference proteome</keyword>
<sequence>MVKYVGSGARGFLVSGPDGRTAGGVACGHGGAVMAGGRASGMLASNAQVKDGALVPTTQRSADESAFGRRF</sequence>
<reference evidence="1 2" key="1">
    <citation type="submission" date="2019-10" db="EMBL/GenBank/DDBJ databases">
        <title>Genomic analysis of Raineyella sp. CBA3103.</title>
        <authorList>
            <person name="Roh S.W."/>
        </authorList>
    </citation>
    <scope>NUCLEOTIDE SEQUENCE [LARGE SCALE GENOMIC DNA]</scope>
    <source>
        <strain evidence="1 2">CBA3103</strain>
    </source>
</reference>
<gene>
    <name evidence="1" type="ORF">Rai3103_08440</name>
</gene>